<reference evidence="3 4" key="1">
    <citation type="submission" date="2016-10" db="EMBL/GenBank/DDBJ databases">
        <authorList>
            <person name="de Groot N.N."/>
        </authorList>
    </citation>
    <scope>NUCLEOTIDE SEQUENCE [LARGE SCALE GENOMIC DNA]</scope>
    <source>
        <strain evidence="3 4">DSM 15019</strain>
    </source>
</reference>
<dbReference type="Proteomes" id="UP000182126">
    <property type="component" value="Chromosome I"/>
</dbReference>
<dbReference type="RefSeq" id="WP_060923310.1">
    <property type="nucleotide sequence ID" value="NZ_CBDRLI010000001.1"/>
</dbReference>
<keyword evidence="2" id="KW-0560">Oxidoreductase</keyword>
<sequence>MTRTYVVTGSASGIGAATAELLRSQGHTVIGVDLAGVEVDGDLSTHEGRLAAASAVVEAADDGIDAVIACAGISAPISKTMSINFFGVTEFLTALQPTLSLADAPRAAVVSSMASLQPVSPELVDAALAGDEARAIEIGDRLAATPEAGFLNYSSSKRALSRWVRRESVTPAWAGAGIPLNAVAPGTVTTAMTAGLLDSPEGLAMVDAAVPMPLNYHQPASSIAELLVWLTSPANTHMAGQTIYCDGGADAVLRGDDIWSWNDAPQG</sequence>
<dbReference type="eggNOG" id="COG1028">
    <property type="taxonomic scope" value="Bacteria"/>
</dbReference>
<dbReference type="AlphaFoldDB" id="A0A1H1SYE5"/>
<dbReference type="Gene3D" id="3.40.50.720">
    <property type="entry name" value="NAD(P)-binding Rossmann-like Domain"/>
    <property type="match status" value="1"/>
</dbReference>
<dbReference type="PANTHER" id="PTHR24321:SF8">
    <property type="entry name" value="ESTRADIOL 17-BETA-DEHYDROGENASE 8-RELATED"/>
    <property type="match status" value="1"/>
</dbReference>
<dbReference type="SUPFAM" id="SSF51735">
    <property type="entry name" value="NAD(P)-binding Rossmann-fold domains"/>
    <property type="match status" value="1"/>
</dbReference>
<proteinExistence type="inferred from homology"/>
<protein>
    <submittedName>
        <fullName evidence="3">NAD(P)-dependent dehydrogenase, short-chain alcohol dehydrogenase family</fullName>
    </submittedName>
</protein>
<dbReference type="GeneID" id="36298817"/>
<accession>A0A1H1SYE5</accession>
<dbReference type="GO" id="GO:0016491">
    <property type="term" value="F:oxidoreductase activity"/>
    <property type="evidence" value="ECO:0007669"/>
    <property type="project" value="UniProtKB-KW"/>
</dbReference>
<evidence type="ECO:0000313" key="4">
    <source>
        <dbReference type="Proteomes" id="UP000182126"/>
    </source>
</evidence>
<dbReference type="InterPro" id="IPR036291">
    <property type="entry name" value="NAD(P)-bd_dom_sf"/>
</dbReference>
<evidence type="ECO:0000256" key="1">
    <source>
        <dbReference type="ARBA" id="ARBA00006484"/>
    </source>
</evidence>
<dbReference type="PANTHER" id="PTHR24321">
    <property type="entry name" value="DEHYDROGENASES, SHORT CHAIN"/>
    <property type="match status" value="1"/>
</dbReference>
<name>A0A1H1SYE5_9MICO</name>
<dbReference type="PRINTS" id="PR00081">
    <property type="entry name" value="GDHRDH"/>
</dbReference>
<dbReference type="Pfam" id="PF13561">
    <property type="entry name" value="adh_short_C2"/>
    <property type="match status" value="1"/>
</dbReference>
<evidence type="ECO:0000256" key="2">
    <source>
        <dbReference type="ARBA" id="ARBA00023002"/>
    </source>
</evidence>
<comment type="similarity">
    <text evidence="1">Belongs to the short-chain dehydrogenases/reductases (SDR) family.</text>
</comment>
<dbReference type="InterPro" id="IPR002347">
    <property type="entry name" value="SDR_fam"/>
</dbReference>
<evidence type="ECO:0000313" key="3">
    <source>
        <dbReference type="EMBL" id="SDS52843.1"/>
    </source>
</evidence>
<gene>
    <name evidence="3" type="ORF">SAMN04489809_2056</name>
</gene>
<dbReference type="EMBL" id="LT629770">
    <property type="protein sequence ID" value="SDS52843.1"/>
    <property type="molecule type" value="Genomic_DNA"/>
</dbReference>
<organism evidence="3 4">
    <name type="scientific">Microbacterium paraoxydans</name>
    <dbReference type="NCBI Taxonomy" id="199592"/>
    <lineage>
        <taxon>Bacteria</taxon>
        <taxon>Bacillati</taxon>
        <taxon>Actinomycetota</taxon>
        <taxon>Actinomycetes</taxon>
        <taxon>Micrococcales</taxon>
        <taxon>Microbacteriaceae</taxon>
        <taxon>Microbacterium</taxon>
    </lineage>
</organism>